<feature type="domain" description="M23ase beta-sheet core" evidence="3">
    <location>
        <begin position="293"/>
        <end position="384"/>
    </location>
</feature>
<reference evidence="4" key="1">
    <citation type="submission" date="2022-12" db="EMBL/GenBank/DDBJ databases">
        <title>Marinomonas 15G1-11 sp. nov, isolated from marine algae.</title>
        <authorList>
            <person name="Butt M."/>
            <person name="Choi D.G."/>
            <person name="Kim J.M."/>
            <person name="Lee J.K."/>
            <person name="Baek J.H."/>
            <person name="Jeon C.O."/>
        </authorList>
    </citation>
    <scope>NUCLEOTIDE SEQUENCE</scope>
    <source>
        <strain evidence="4">15G1-11</strain>
    </source>
</reference>
<dbReference type="PANTHER" id="PTHR21666">
    <property type="entry name" value="PEPTIDASE-RELATED"/>
    <property type="match status" value="1"/>
</dbReference>
<protein>
    <submittedName>
        <fullName evidence="4">Peptidoglycan DD-metalloendopeptidase family protein</fullName>
    </submittedName>
</protein>
<dbReference type="Proteomes" id="UP001149719">
    <property type="component" value="Unassembled WGS sequence"/>
</dbReference>
<comment type="caution">
    <text evidence="4">The sequence shown here is derived from an EMBL/GenBank/DDBJ whole genome shotgun (WGS) entry which is preliminary data.</text>
</comment>
<keyword evidence="2" id="KW-0732">Signal</keyword>
<organism evidence="4 5">
    <name type="scientific">Marinomonas phaeophyticola</name>
    <dbReference type="NCBI Taxonomy" id="3004091"/>
    <lineage>
        <taxon>Bacteria</taxon>
        <taxon>Pseudomonadati</taxon>
        <taxon>Pseudomonadota</taxon>
        <taxon>Gammaproteobacteria</taxon>
        <taxon>Oceanospirillales</taxon>
        <taxon>Oceanospirillaceae</taxon>
        <taxon>Marinomonas</taxon>
    </lineage>
</organism>
<evidence type="ECO:0000256" key="1">
    <source>
        <dbReference type="SAM" id="Coils"/>
    </source>
</evidence>
<evidence type="ECO:0000313" key="5">
    <source>
        <dbReference type="Proteomes" id="UP001149719"/>
    </source>
</evidence>
<evidence type="ECO:0000259" key="3">
    <source>
        <dbReference type="Pfam" id="PF01551"/>
    </source>
</evidence>
<dbReference type="InterPro" id="IPR011055">
    <property type="entry name" value="Dup_hybrid_motif"/>
</dbReference>
<dbReference type="EMBL" id="JAPUBN010000024">
    <property type="protein sequence ID" value="MCZ2723628.1"/>
    <property type="molecule type" value="Genomic_DNA"/>
</dbReference>
<name>A0ABT4JZB6_9GAMM</name>
<dbReference type="SUPFAM" id="SSF51261">
    <property type="entry name" value="Duplicated hybrid motif"/>
    <property type="match status" value="1"/>
</dbReference>
<feature type="coiled-coil region" evidence="1">
    <location>
        <begin position="61"/>
        <end position="123"/>
    </location>
</feature>
<evidence type="ECO:0000313" key="4">
    <source>
        <dbReference type="EMBL" id="MCZ2723628.1"/>
    </source>
</evidence>
<dbReference type="InterPro" id="IPR050570">
    <property type="entry name" value="Cell_wall_metabolism_enzyme"/>
</dbReference>
<gene>
    <name evidence="4" type="ORF">O1D97_18925</name>
</gene>
<proteinExistence type="predicted"/>
<evidence type="ECO:0000256" key="2">
    <source>
        <dbReference type="SAM" id="SignalP"/>
    </source>
</evidence>
<dbReference type="CDD" id="cd12797">
    <property type="entry name" value="M23_peptidase"/>
    <property type="match status" value="1"/>
</dbReference>
<feature type="coiled-coil region" evidence="1">
    <location>
        <begin position="187"/>
        <end position="270"/>
    </location>
</feature>
<sequence length="389" mass="44272">MFNAFFQHYCNKENLAFCVALVMLLALSMTPLHAAEPTSPEEAQQQIELLQKEMKKLRVWLDDVKSQKSNVEKSLENQEKSIQELIEKINKIQLDLKKGDQQLGTLQRQQQELKLSIQKQNEQIAAQLRAVYRSGEQKSIKLLLNGSTPEESMRLVYYNRYFSNARQSLINGFSTEVNELDLVERSIRSQRAQLARNEVELQEERKRLEKEGVKRKRLLAQINADLQQGNKKSERLKQDENQLKELLKKLEEALADIDLLDADINFAELKGELFPPLAKIRVIAETGKVNLGGVSLRASEGEGVKAVYHGRVIFAEWLRGFGFLLILDHGGGYMSLYGYNQSLLKEVGEWVKTSDVIATAGSSGGRSDTSLFFAIRHNGTPLKPLDWIR</sequence>
<dbReference type="Pfam" id="PF01551">
    <property type="entry name" value="Peptidase_M23"/>
    <property type="match status" value="1"/>
</dbReference>
<feature type="chain" id="PRO_5046429438" evidence="2">
    <location>
        <begin position="35"/>
        <end position="389"/>
    </location>
</feature>
<dbReference type="PANTHER" id="PTHR21666:SF270">
    <property type="entry name" value="MUREIN HYDROLASE ACTIVATOR ENVC"/>
    <property type="match status" value="1"/>
</dbReference>
<dbReference type="Gene3D" id="2.70.70.10">
    <property type="entry name" value="Glucose Permease (Domain IIA)"/>
    <property type="match status" value="1"/>
</dbReference>
<accession>A0ABT4JZB6</accession>
<dbReference type="RefSeq" id="WP_269127767.1">
    <property type="nucleotide sequence ID" value="NZ_JAPUBN010000024.1"/>
</dbReference>
<dbReference type="InterPro" id="IPR016047">
    <property type="entry name" value="M23ase_b-sheet_dom"/>
</dbReference>
<dbReference type="Gene3D" id="6.10.250.3150">
    <property type="match status" value="1"/>
</dbReference>
<keyword evidence="5" id="KW-1185">Reference proteome</keyword>
<feature type="signal peptide" evidence="2">
    <location>
        <begin position="1"/>
        <end position="34"/>
    </location>
</feature>
<keyword evidence="1" id="KW-0175">Coiled coil</keyword>